<keyword evidence="5" id="KW-0598">Phosphotransferase system</keyword>
<comment type="caution">
    <text evidence="8">The sequence shown here is derived from an EMBL/GenBank/DDBJ whole genome shotgun (WGS) entry which is preliminary data.</text>
</comment>
<dbReference type="RefSeq" id="WP_377607362.1">
    <property type="nucleotide sequence ID" value="NZ_JBHUME010000019.1"/>
</dbReference>
<comment type="subcellular location">
    <subcellularLocation>
        <location evidence="1">Cytoplasm</location>
    </subcellularLocation>
</comment>
<reference evidence="9" key="1">
    <citation type="journal article" date="2019" name="Int. J. Syst. Evol. Microbiol.">
        <title>The Global Catalogue of Microorganisms (GCM) 10K type strain sequencing project: providing services to taxonomists for standard genome sequencing and annotation.</title>
        <authorList>
            <consortium name="The Broad Institute Genomics Platform"/>
            <consortium name="The Broad Institute Genome Sequencing Center for Infectious Disease"/>
            <person name="Wu L."/>
            <person name="Ma J."/>
        </authorList>
    </citation>
    <scope>NUCLEOTIDE SEQUENCE [LARGE SCALE GENOMIC DNA]</scope>
    <source>
        <strain evidence="9">KCTC 3950</strain>
    </source>
</reference>
<dbReference type="Proteomes" id="UP001597541">
    <property type="component" value="Unassembled WGS sequence"/>
</dbReference>
<evidence type="ECO:0000256" key="1">
    <source>
        <dbReference type="ARBA" id="ARBA00004496"/>
    </source>
</evidence>
<dbReference type="PROSITE" id="PS00371">
    <property type="entry name" value="PTS_EIIA_TYPE_1_HIS"/>
    <property type="match status" value="1"/>
</dbReference>
<dbReference type="InterPro" id="IPR050890">
    <property type="entry name" value="PTS_EIIA_component"/>
</dbReference>
<dbReference type="InterPro" id="IPR011055">
    <property type="entry name" value="Dup_hybrid_motif"/>
</dbReference>
<keyword evidence="2" id="KW-0813">Transport</keyword>
<evidence type="ECO:0000259" key="7">
    <source>
        <dbReference type="PROSITE" id="PS51093"/>
    </source>
</evidence>
<accession>A0ABW5PJQ4</accession>
<keyword evidence="3 8" id="KW-0762">Sugar transport</keyword>
<dbReference type="Pfam" id="PF00358">
    <property type="entry name" value="PTS_EIIA_1"/>
    <property type="match status" value="1"/>
</dbReference>
<dbReference type="PANTHER" id="PTHR45008:SF1">
    <property type="entry name" value="PTS SYSTEM GLUCOSE-SPECIFIC EIIA COMPONENT"/>
    <property type="match status" value="1"/>
</dbReference>
<evidence type="ECO:0000256" key="3">
    <source>
        <dbReference type="ARBA" id="ARBA00022597"/>
    </source>
</evidence>
<dbReference type="EMBL" id="JBHUME010000019">
    <property type="protein sequence ID" value="MFD2615461.1"/>
    <property type="molecule type" value="Genomic_DNA"/>
</dbReference>
<proteinExistence type="predicted"/>
<dbReference type="PANTHER" id="PTHR45008">
    <property type="entry name" value="PTS SYSTEM GLUCOSE-SPECIFIC EIIA COMPONENT"/>
    <property type="match status" value="1"/>
</dbReference>
<dbReference type="PROSITE" id="PS51093">
    <property type="entry name" value="PTS_EIIA_TYPE_1"/>
    <property type="match status" value="1"/>
</dbReference>
<feature type="domain" description="PTS EIIA type-1" evidence="7">
    <location>
        <begin position="34"/>
        <end position="138"/>
    </location>
</feature>
<evidence type="ECO:0000313" key="8">
    <source>
        <dbReference type="EMBL" id="MFD2615461.1"/>
    </source>
</evidence>
<organism evidence="8 9">
    <name type="scientific">Paenibacillus gansuensis</name>
    <dbReference type="NCBI Taxonomy" id="306542"/>
    <lineage>
        <taxon>Bacteria</taxon>
        <taxon>Bacillati</taxon>
        <taxon>Bacillota</taxon>
        <taxon>Bacilli</taxon>
        <taxon>Bacillales</taxon>
        <taxon>Paenibacillaceae</taxon>
        <taxon>Paenibacillus</taxon>
    </lineage>
</organism>
<evidence type="ECO:0000256" key="6">
    <source>
        <dbReference type="ARBA" id="ARBA00022777"/>
    </source>
</evidence>
<dbReference type="InterPro" id="IPR001127">
    <property type="entry name" value="PTS_EIIA_1_perm"/>
</dbReference>
<keyword evidence="9" id="KW-1185">Reference proteome</keyword>
<evidence type="ECO:0000256" key="4">
    <source>
        <dbReference type="ARBA" id="ARBA00022679"/>
    </source>
</evidence>
<keyword evidence="6" id="KW-0418">Kinase</keyword>
<dbReference type="SUPFAM" id="SSF51261">
    <property type="entry name" value="Duplicated hybrid motif"/>
    <property type="match status" value="1"/>
</dbReference>
<dbReference type="Gene3D" id="2.70.70.10">
    <property type="entry name" value="Glucose Permease (Domain IIA)"/>
    <property type="match status" value="1"/>
</dbReference>
<evidence type="ECO:0000313" key="9">
    <source>
        <dbReference type="Proteomes" id="UP001597541"/>
    </source>
</evidence>
<gene>
    <name evidence="8" type="ORF">ACFSUF_23940</name>
</gene>
<evidence type="ECO:0000256" key="2">
    <source>
        <dbReference type="ARBA" id="ARBA00022448"/>
    </source>
</evidence>
<sequence>MLSKLFKSKSNTVNTVEVAAPLTGEAVELGRVPDEAFAQKLMGDGFAIEPSEGRLVAPFDGKVAHLIETHHAIVVEHASGLQLLLHIGVNTVKLKGEGFTAKVSNDETVTAGQTLIEFDPDFIRNAGYPVITPVIVANGEIVESLSASFKPVTAGEAGVMKVNLSS</sequence>
<name>A0ABW5PJQ4_9BACL</name>
<keyword evidence="4" id="KW-0808">Transferase</keyword>
<dbReference type="NCBIfam" id="TIGR00830">
    <property type="entry name" value="PTBA"/>
    <property type="match status" value="1"/>
</dbReference>
<evidence type="ECO:0000256" key="5">
    <source>
        <dbReference type="ARBA" id="ARBA00022683"/>
    </source>
</evidence>
<protein>
    <submittedName>
        <fullName evidence="8">PTS glucose transporter subunit IIA</fullName>
    </submittedName>
</protein>